<feature type="transmembrane region" description="Helical" evidence="1">
    <location>
        <begin position="209"/>
        <end position="229"/>
    </location>
</feature>
<evidence type="ECO:0000313" key="3">
    <source>
        <dbReference type="Proteomes" id="UP000177418"/>
    </source>
</evidence>
<feature type="transmembrane region" description="Helical" evidence="1">
    <location>
        <begin position="20"/>
        <end position="38"/>
    </location>
</feature>
<reference evidence="2 3" key="1">
    <citation type="journal article" date="2016" name="Nat. Commun.">
        <title>Thousands of microbial genomes shed light on interconnected biogeochemical processes in an aquifer system.</title>
        <authorList>
            <person name="Anantharaman K."/>
            <person name="Brown C.T."/>
            <person name="Hug L.A."/>
            <person name="Sharon I."/>
            <person name="Castelle C.J."/>
            <person name="Probst A.J."/>
            <person name="Thomas B.C."/>
            <person name="Singh A."/>
            <person name="Wilkins M.J."/>
            <person name="Karaoz U."/>
            <person name="Brodie E.L."/>
            <person name="Williams K.H."/>
            <person name="Hubbard S.S."/>
            <person name="Banfield J.F."/>
        </authorList>
    </citation>
    <scope>NUCLEOTIDE SEQUENCE [LARGE SCALE GENOMIC DNA]</scope>
</reference>
<feature type="transmembrane region" description="Helical" evidence="1">
    <location>
        <begin position="373"/>
        <end position="393"/>
    </location>
</feature>
<keyword evidence="1" id="KW-1133">Transmembrane helix</keyword>
<gene>
    <name evidence="2" type="ORF">A3H78_03720</name>
</gene>
<dbReference type="Proteomes" id="UP000177418">
    <property type="component" value="Unassembled WGS sequence"/>
</dbReference>
<protein>
    <recommendedName>
        <fullName evidence="4">Glycosyltransferase RgtA/B/C/D-like domain-containing protein</fullName>
    </recommendedName>
</protein>
<feature type="transmembrane region" description="Helical" evidence="1">
    <location>
        <begin position="166"/>
        <end position="189"/>
    </location>
</feature>
<name>A0A1F7JFM6_9BACT</name>
<keyword evidence="1" id="KW-0812">Transmembrane</keyword>
<evidence type="ECO:0000313" key="2">
    <source>
        <dbReference type="EMBL" id="OGK54401.1"/>
    </source>
</evidence>
<dbReference type="AlphaFoldDB" id="A0A1F7JFM6"/>
<evidence type="ECO:0008006" key="4">
    <source>
        <dbReference type="Google" id="ProtNLM"/>
    </source>
</evidence>
<evidence type="ECO:0000256" key="1">
    <source>
        <dbReference type="SAM" id="Phobius"/>
    </source>
</evidence>
<comment type="caution">
    <text evidence="2">The sequence shown here is derived from an EMBL/GenBank/DDBJ whole genome shotgun (WGS) entry which is preliminary data.</text>
</comment>
<proteinExistence type="predicted"/>
<accession>A0A1F7JFM6</accession>
<sequence length="555" mass="64883">MLKKMLAFFNKNRFAQIEIIILITTLVVFIINAQYVTYPDEFVNLLGGKALLAGKLPYRDFFDNHMPLPWYLSAVLIKMSAGSYIVFRFLWSMFQFALLFILGVWIKSQNRSLYNYYLGFLITFPLLAVYFWLHLYLADSLAVLFFAVIFWLLMTLTLTQKINKKMLYIASLLTFCLIFSSMTFLYLSGALYLWQLYLLIRSQFDRRSIINFLAFAALPYLVYFVYLVLTGSLSDFIFANFTYNTNQYIGIANYTRGRLFNPLKFGLALIFNFWHEYIPLLAKLKDLSLNLPIITLSGLAGFLLLLILSSYSFVLGIIFFLLMSFTAPRSNLQTANETDYQMGVFLVFGLSAAFIAIYYLRRIKLRDELLNDIKRLSVIMTSVLLLFTFLFLAKNTYEKWYLRYSQAMPSIYDLAPSASFTDEIIGNNDYYWMGPFEPQEMFFVKKAKLASKYPVLLPQYKENGFLKNDFINQLDKTRPTLIIFKTDMGIFMTPAEKFADFLLVWMSDKYTLLEKIPNIKILKSPSSFTLGHHLFIRNDKQEQILMKLKKRGYIE</sequence>
<feature type="transmembrane region" description="Helical" evidence="1">
    <location>
        <begin position="113"/>
        <end position="135"/>
    </location>
</feature>
<feature type="transmembrane region" description="Helical" evidence="1">
    <location>
        <begin position="293"/>
        <end position="322"/>
    </location>
</feature>
<feature type="transmembrane region" description="Helical" evidence="1">
    <location>
        <begin position="141"/>
        <end position="159"/>
    </location>
</feature>
<feature type="transmembrane region" description="Helical" evidence="1">
    <location>
        <begin position="85"/>
        <end position="106"/>
    </location>
</feature>
<organism evidence="2 3">
    <name type="scientific">Candidatus Roizmanbacteria bacterium RIFCSPLOWO2_02_FULL_36_11</name>
    <dbReference type="NCBI Taxonomy" id="1802071"/>
    <lineage>
        <taxon>Bacteria</taxon>
        <taxon>Candidatus Roizmaniibacteriota</taxon>
    </lineage>
</organism>
<feature type="transmembrane region" description="Helical" evidence="1">
    <location>
        <begin position="342"/>
        <end position="361"/>
    </location>
</feature>
<keyword evidence="1" id="KW-0472">Membrane</keyword>
<dbReference type="EMBL" id="MGAV01000016">
    <property type="protein sequence ID" value="OGK54401.1"/>
    <property type="molecule type" value="Genomic_DNA"/>
</dbReference>